<gene>
    <name evidence="2" type="ORF">I602_1841</name>
    <name evidence="3" type="ORF">SAMN05444353_1610</name>
</gene>
<protein>
    <submittedName>
        <fullName evidence="2">Esterase</fullName>
    </submittedName>
</protein>
<dbReference type="RefSeq" id="WP_053974395.1">
    <property type="nucleotide sequence ID" value="NZ_FNUE01000002.1"/>
</dbReference>
<dbReference type="PANTHER" id="PTHR48098">
    <property type="entry name" value="ENTEROCHELIN ESTERASE-RELATED"/>
    <property type="match status" value="1"/>
</dbReference>
<name>A0A0M9CGQ2_9FLAO</name>
<comment type="caution">
    <text evidence="2">The sequence shown here is derived from an EMBL/GenBank/DDBJ whole genome shotgun (WGS) entry which is preliminary data.</text>
</comment>
<evidence type="ECO:0000313" key="4">
    <source>
        <dbReference type="Proteomes" id="UP000037716"/>
    </source>
</evidence>
<dbReference type="AlphaFoldDB" id="A0A0M9CGQ2"/>
<feature type="signal peptide" evidence="1">
    <location>
        <begin position="1"/>
        <end position="20"/>
    </location>
</feature>
<proteinExistence type="predicted"/>
<dbReference type="InterPro" id="IPR050583">
    <property type="entry name" value="Mycobacterial_A85_antigen"/>
</dbReference>
<reference evidence="2 4" key="1">
    <citation type="submission" date="2015-07" db="EMBL/GenBank/DDBJ databases">
        <title>Genome of Polaribacter dokdonenesis DSW-5, isolated from seawater off Dokdo in Korea.</title>
        <authorList>
            <person name="Yoon K."/>
            <person name="Song J.Y."/>
            <person name="Kim J.F."/>
        </authorList>
    </citation>
    <scope>NUCLEOTIDE SEQUENCE [LARGE SCALE GENOMIC DNA]</scope>
    <source>
        <strain evidence="2 4">DSW-5</strain>
    </source>
</reference>
<keyword evidence="1" id="KW-0732">Signal</keyword>
<dbReference type="InterPro" id="IPR029058">
    <property type="entry name" value="AB_hydrolase_fold"/>
</dbReference>
<dbReference type="PATRIC" id="fig|1300348.6.peg.1840"/>
<dbReference type="Proteomes" id="UP000037716">
    <property type="component" value="Unassembled WGS sequence"/>
</dbReference>
<accession>A0A0M9CGQ2</accession>
<evidence type="ECO:0000313" key="5">
    <source>
        <dbReference type="Proteomes" id="UP000183071"/>
    </source>
</evidence>
<reference evidence="3 5" key="2">
    <citation type="submission" date="2016-10" db="EMBL/GenBank/DDBJ databases">
        <authorList>
            <person name="Varghese N."/>
            <person name="Submissions S."/>
        </authorList>
    </citation>
    <scope>NUCLEOTIDE SEQUENCE [LARGE SCALE GENOMIC DNA]</scope>
    <source>
        <strain evidence="3 5">DSW-5</strain>
    </source>
</reference>
<sequence>MKRVLWILVLFIGFSCQSQKQITSKIVAQELEDAVLAGGKLMRIDSFPSKYLVPRSVDVWLPNNYATSKKYAVLYMHDGQNLFDETTTWNKQEWQIDEVATRLMKEGITRDFIVVGVHNIPKIRWQDLFPEKAMSFVPKAEKEALYAEAKKNNFSVDLNGDGYLKFIIEELKPYIDNTYSVFTDKQNTFVMGSSMGGLMSMYAVAEYPNVFQAGACVSTHWVGASPSKTNPLPAAIFAYLEENVPDSENHRMYFDYGNKTLDQFYPQYAPKVDSIFTKAGYTKENFKNLFFEGTDHSENSWQKRVDIPLTFLLKK</sequence>
<dbReference type="EMBL" id="LGBR01000001">
    <property type="protein sequence ID" value="KOY52281.1"/>
    <property type="molecule type" value="Genomic_DNA"/>
</dbReference>
<evidence type="ECO:0000313" key="2">
    <source>
        <dbReference type="EMBL" id="KOY52281.1"/>
    </source>
</evidence>
<dbReference type="SUPFAM" id="SSF53474">
    <property type="entry name" value="alpha/beta-Hydrolases"/>
    <property type="match status" value="1"/>
</dbReference>
<dbReference type="PROSITE" id="PS51257">
    <property type="entry name" value="PROKAR_LIPOPROTEIN"/>
    <property type="match status" value="1"/>
</dbReference>
<dbReference type="EMBL" id="FNUE01000002">
    <property type="protein sequence ID" value="SEE42494.1"/>
    <property type="molecule type" value="Genomic_DNA"/>
</dbReference>
<dbReference type="Pfam" id="PF00756">
    <property type="entry name" value="Esterase"/>
    <property type="match status" value="1"/>
</dbReference>
<dbReference type="PANTHER" id="PTHR48098:SF6">
    <property type="entry name" value="FERRI-BACILLIBACTIN ESTERASE BESA"/>
    <property type="match status" value="1"/>
</dbReference>
<dbReference type="STRING" id="1300348.I602_1841"/>
<dbReference type="InterPro" id="IPR000801">
    <property type="entry name" value="Esterase-like"/>
</dbReference>
<organism evidence="2 4">
    <name type="scientific">Polaribacter dokdonensis DSW-5</name>
    <dbReference type="NCBI Taxonomy" id="1300348"/>
    <lineage>
        <taxon>Bacteria</taxon>
        <taxon>Pseudomonadati</taxon>
        <taxon>Bacteroidota</taxon>
        <taxon>Flavobacteriia</taxon>
        <taxon>Flavobacteriales</taxon>
        <taxon>Flavobacteriaceae</taxon>
    </lineage>
</organism>
<dbReference type="OrthoDB" id="9784036at2"/>
<evidence type="ECO:0000313" key="3">
    <source>
        <dbReference type="EMBL" id="SEE42494.1"/>
    </source>
</evidence>
<evidence type="ECO:0000256" key="1">
    <source>
        <dbReference type="SAM" id="SignalP"/>
    </source>
</evidence>
<dbReference type="Proteomes" id="UP000183071">
    <property type="component" value="Unassembled WGS sequence"/>
</dbReference>
<keyword evidence="5" id="KW-1185">Reference proteome</keyword>
<feature type="chain" id="PRO_5005833070" evidence="1">
    <location>
        <begin position="21"/>
        <end position="315"/>
    </location>
</feature>
<dbReference type="Gene3D" id="3.40.50.1820">
    <property type="entry name" value="alpha/beta hydrolase"/>
    <property type="match status" value="1"/>
</dbReference>